<dbReference type="AlphaFoldDB" id="A0A0A9EJE7"/>
<name>A0A0A9EJE7_ARUDO</name>
<dbReference type="EMBL" id="GBRH01199900">
    <property type="protein sequence ID" value="JAD97995.1"/>
    <property type="molecule type" value="Transcribed_RNA"/>
</dbReference>
<sequence length="46" mass="5229">MRSYTGRQLFQYSVTGNNTLLSKFAWTSRTHDHTTTTKPLVPSKLG</sequence>
<protein>
    <submittedName>
        <fullName evidence="1">Uncharacterized protein</fullName>
    </submittedName>
</protein>
<reference evidence="1" key="1">
    <citation type="submission" date="2014-09" db="EMBL/GenBank/DDBJ databases">
        <authorList>
            <person name="Magalhaes I.L.F."/>
            <person name="Oliveira U."/>
            <person name="Santos F.R."/>
            <person name="Vidigal T.H.D.A."/>
            <person name="Brescovit A.D."/>
            <person name="Santos A.J."/>
        </authorList>
    </citation>
    <scope>NUCLEOTIDE SEQUENCE</scope>
    <source>
        <tissue evidence="1">Shoot tissue taken approximately 20 cm above the soil surface</tissue>
    </source>
</reference>
<accession>A0A0A9EJE7</accession>
<evidence type="ECO:0000313" key="1">
    <source>
        <dbReference type="EMBL" id="JAD97995.1"/>
    </source>
</evidence>
<proteinExistence type="predicted"/>
<organism evidence="1">
    <name type="scientific">Arundo donax</name>
    <name type="common">Giant reed</name>
    <name type="synonym">Donax arundinaceus</name>
    <dbReference type="NCBI Taxonomy" id="35708"/>
    <lineage>
        <taxon>Eukaryota</taxon>
        <taxon>Viridiplantae</taxon>
        <taxon>Streptophyta</taxon>
        <taxon>Embryophyta</taxon>
        <taxon>Tracheophyta</taxon>
        <taxon>Spermatophyta</taxon>
        <taxon>Magnoliopsida</taxon>
        <taxon>Liliopsida</taxon>
        <taxon>Poales</taxon>
        <taxon>Poaceae</taxon>
        <taxon>PACMAD clade</taxon>
        <taxon>Arundinoideae</taxon>
        <taxon>Arundineae</taxon>
        <taxon>Arundo</taxon>
    </lineage>
</organism>
<reference evidence="1" key="2">
    <citation type="journal article" date="2015" name="Data Brief">
        <title>Shoot transcriptome of the giant reed, Arundo donax.</title>
        <authorList>
            <person name="Barrero R.A."/>
            <person name="Guerrero F.D."/>
            <person name="Moolhuijzen P."/>
            <person name="Goolsby J.A."/>
            <person name="Tidwell J."/>
            <person name="Bellgard S.E."/>
            <person name="Bellgard M.I."/>
        </authorList>
    </citation>
    <scope>NUCLEOTIDE SEQUENCE</scope>
    <source>
        <tissue evidence="1">Shoot tissue taken approximately 20 cm above the soil surface</tissue>
    </source>
</reference>